<sequence length="330" mass="35015">MQHLDLQVIERALAWARDGETVWLCTVLATYGSSPRAPGSLLAVRGDGRHVGSLSGGCVEEDFLARLAEGEFDTPITTFRYGGGGNESDGVDGTGVALPCGGILDVLVERLVPDAETLVHLEVLLATLQGRRALARRVELDSGARHFVEDDGLGPRVIRDTERGAVQIRLTPAARLVIAGLSPVAEACARFALGLGFEVIVCDPREEVLAGFDVPGVEIEPVLPSVFIAAGGCHGATAVVALTHDPRIDDLAMIEAVRTPAFYIGVMGSRRTSEARAERLRRSGGLNADEIARLHMPIGLDLGSKTPAEIALAVMADIVRVQRGRPRDAL</sequence>
<dbReference type="Pfam" id="PF02625">
    <property type="entry name" value="XdhC_CoxI"/>
    <property type="match status" value="1"/>
</dbReference>
<feature type="domain" description="XdhC- CoxI" evidence="1">
    <location>
        <begin position="15"/>
        <end position="69"/>
    </location>
</feature>
<evidence type="ECO:0000313" key="3">
    <source>
        <dbReference type="EMBL" id="PMR67001.1"/>
    </source>
</evidence>
<evidence type="ECO:0000313" key="4">
    <source>
        <dbReference type="Proteomes" id="UP000235346"/>
    </source>
</evidence>
<evidence type="ECO:0000259" key="2">
    <source>
        <dbReference type="Pfam" id="PF13478"/>
    </source>
</evidence>
<dbReference type="PANTHER" id="PTHR30388:SF4">
    <property type="entry name" value="MOLYBDENUM COFACTOR INSERTION CHAPERONE PAOD"/>
    <property type="match status" value="1"/>
</dbReference>
<keyword evidence="4" id="KW-1185">Reference proteome</keyword>
<proteinExistence type="predicted"/>
<dbReference type="PANTHER" id="PTHR30388">
    <property type="entry name" value="ALDEHYDE OXIDOREDUCTASE MOLYBDENUM COFACTOR ASSEMBLY PROTEIN"/>
    <property type="match status" value="1"/>
</dbReference>
<evidence type="ECO:0000259" key="1">
    <source>
        <dbReference type="Pfam" id="PF02625"/>
    </source>
</evidence>
<dbReference type="InterPro" id="IPR003777">
    <property type="entry name" value="XdhC_CoxI"/>
</dbReference>
<comment type="caution">
    <text evidence="3">The sequence shown here is derived from an EMBL/GenBank/DDBJ whole genome shotgun (WGS) entry which is preliminary data.</text>
</comment>
<dbReference type="AlphaFoldDB" id="A0A2N7TFP0"/>
<accession>A0A2N7TFP0</accession>
<feature type="domain" description="XdhC Rossmann" evidence="2">
    <location>
        <begin position="176"/>
        <end position="318"/>
    </location>
</feature>
<dbReference type="Proteomes" id="UP000235346">
    <property type="component" value="Unassembled WGS sequence"/>
</dbReference>
<gene>
    <name evidence="3" type="ORF">C1H66_21535</name>
</gene>
<dbReference type="EMBL" id="PNRE01000103">
    <property type="protein sequence ID" value="PMR67001.1"/>
    <property type="molecule type" value="Genomic_DNA"/>
</dbReference>
<dbReference type="InterPro" id="IPR036291">
    <property type="entry name" value="NAD(P)-bd_dom_sf"/>
</dbReference>
<dbReference type="InterPro" id="IPR027051">
    <property type="entry name" value="XdhC_Rossmann_dom"/>
</dbReference>
<dbReference type="Pfam" id="PF13478">
    <property type="entry name" value="XdhC_C"/>
    <property type="match status" value="1"/>
</dbReference>
<protein>
    <submittedName>
        <fullName evidence="3">XshC-Cox1 family protein</fullName>
    </submittedName>
</protein>
<organism evidence="3 4">
    <name type="scientific">Halomonas heilongjiangensis</name>
    <dbReference type="NCBI Taxonomy" id="1387883"/>
    <lineage>
        <taxon>Bacteria</taxon>
        <taxon>Pseudomonadati</taxon>
        <taxon>Pseudomonadota</taxon>
        <taxon>Gammaproteobacteria</taxon>
        <taxon>Oceanospirillales</taxon>
        <taxon>Halomonadaceae</taxon>
        <taxon>Halomonas</taxon>
    </lineage>
</organism>
<dbReference type="RefSeq" id="WP_102629918.1">
    <property type="nucleotide sequence ID" value="NZ_PDOH01000048.1"/>
</dbReference>
<name>A0A2N7TFP0_9GAMM</name>
<dbReference type="InterPro" id="IPR052698">
    <property type="entry name" value="MoCofactor_Util/Proc"/>
</dbReference>
<dbReference type="SUPFAM" id="SSF51735">
    <property type="entry name" value="NAD(P)-binding Rossmann-fold domains"/>
    <property type="match status" value="1"/>
</dbReference>
<dbReference type="OrthoDB" id="9815497at2"/>
<reference evidence="3 4" key="1">
    <citation type="submission" date="2018-01" db="EMBL/GenBank/DDBJ databases">
        <title>Halomonas endophytica sp. nov., isolated from storage liquid in the stems of Populus euphratica.</title>
        <authorList>
            <person name="Chen C."/>
        </authorList>
    </citation>
    <scope>NUCLEOTIDE SEQUENCE [LARGE SCALE GENOMIC DNA]</scope>
    <source>
        <strain evidence="3 4">DSM 26881</strain>
    </source>
</reference>
<dbReference type="Gene3D" id="3.40.50.720">
    <property type="entry name" value="NAD(P)-binding Rossmann-like Domain"/>
    <property type="match status" value="1"/>
</dbReference>